<comment type="pathway">
    <text evidence="1">Phospholipid metabolism; phosphatidylethanolamine biosynthesis; phosphatidylethanolamine from ethanolamine: step 1/3.</text>
</comment>
<keyword evidence="4" id="KW-0808">Transferase</keyword>
<gene>
    <name evidence="4" type="ORF">METBISCDRAFT_13758</name>
</gene>
<dbReference type="GO" id="GO:0004305">
    <property type="term" value="F:ethanolamine kinase activity"/>
    <property type="evidence" value="ECO:0007669"/>
    <property type="project" value="UniProtKB-EC"/>
</dbReference>
<evidence type="ECO:0000256" key="1">
    <source>
        <dbReference type="ARBA" id="ARBA00037883"/>
    </source>
</evidence>
<organism evidence="4 5">
    <name type="scientific">Metschnikowia bicuspidata</name>
    <dbReference type="NCBI Taxonomy" id="27322"/>
    <lineage>
        <taxon>Eukaryota</taxon>
        <taxon>Fungi</taxon>
        <taxon>Dikarya</taxon>
        <taxon>Ascomycota</taxon>
        <taxon>Saccharomycotina</taxon>
        <taxon>Pichiomycetes</taxon>
        <taxon>Metschnikowiaceae</taxon>
        <taxon>Metschnikowia</taxon>
    </lineage>
</organism>
<dbReference type="PANTHER" id="PTHR22603:SF66">
    <property type="entry name" value="ETHANOLAMINE KINASE"/>
    <property type="match status" value="1"/>
</dbReference>
<name>A0A4P9ZET1_9ASCO</name>
<evidence type="ECO:0000313" key="4">
    <source>
        <dbReference type="EMBL" id="RKP31517.1"/>
    </source>
</evidence>
<evidence type="ECO:0000313" key="5">
    <source>
        <dbReference type="Proteomes" id="UP000268321"/>
    </source>
</evidence>
<evidence type="ECO:0000256" key="2">
    <source>
        <dbReference type="ARBA" id="ARBA00038211"/>
    </source>
</evidence>
<accession>A0A4P9ZET1</accession>
<keyword evidence="5" id="KW-1185">Reference proteome</keyword>
<reference evidence="5" key="1">
    <citation type="journal article" date="2018" name="Nat. Microbiol.">
        <title>Leveraging single-cell genomics to expand the fungal tree of life.</title>
        <authorList>
            <person name="Ahrendt S.R."/>
            <person name="Quandt C.A."/>
            <person name="Ciobanu D."/>
            <person name="Clum A."/>
            <person name="Salamov A."/>
            <person name="Andreopoulos B."/>
            <person name="Cheng J.F."/>
            <person name="Woyke T."/>
            <person name="Pelin A."/>
            <person name="Henrissat B."/>
            <person name="Reynolds N.K."/>
            <person name="Benny G.L."/>
            <person name="Smith M.E."/>
            <person name="James T.Y."/>
            <person name="Grigoriev I.V."/>
        </authorList>
    </citation>
    <scope>NUCLEOTIDE SEQUENCE [LARGE SCALE GENOMIC DNA]</scope>
    <source>
        <strain evidence="5">Baker2002</strain>
    </source>
</reference>
<dbReference type="EC" id="2.7.1.82" evidence="3"/>
<dbReference type="Pfam" id="PF01633">
    <property type="entry name" value="Choline_kinase"/>
    <property type="match status" value="1"/>
</dbReference>
<dbReference type="InterPro" id="IPR011009">
    <property type="entry name" value="Kinase-like_dom_sf"/>
</dbReference>
<sequence length="575" mass="64511">MSNPVYCIVLAGTVHCVPVTKFSPVFQDTPVQLVRDLTVDSLSVSAAVLSPATVKIKNRNLLYTLNNPLLSDLESDTSRRVGSAAARIARNGGANNLSSSNVSRSRSSNTSRCGLVSSSLGGCSVSRTKPLHIQFDCAEEVVCTSEIEGILNEYSTHAVYLPQYYVDLQTNLDRDYDQIRTLLTKIFPSWTLEIAVTRLTGGITNMLLSCRHAPTGLKLLMRVYGHGTNLIIDRNREFVSHLVLNSLRLAPPIHARFSNGLIYGFLPGRSLEPHELSLPAVFPFVAQQLGHWHLRINCEYIEDGVEKLRQYTARLKRQAPAPLFSPKRSKPRGRCGAQINNVWDLIKDWIRIVPPCQALVDIFGANLHTHVDSGNVRDVLMREFRWLKNALKKATRSSEVVAHCDLLSGNIIVPADLDMRASVDVTHMPPVEANPVQFIDYEYMMPAPRAFDIANHFAEWQGFECNQALVPEPSASNDVMVAWCRSYLPDGALQQEIEALIHEIACYYGMPGFYWGIWAMIQSELSTIRFDFARYSELRLQEYWLWKNRFEGASMGRTSGETFRTGTEDCAEKAI</sequence>
<dbReference type="EMBL" id="ML004440">
    <property type="protein sequence ID" value="RKP31517.1"/>
    <property type="molecule type" value="Genomic_DNA"/>
</dbReference>
<dbReference type="OrthoDB" id="10267235at2759"/>
<dbReference type="SUPFAM" id="SSF56112">
    <property type="entry name" value="Protein kinase-like (PK-like)"/>
    <property type="match status" value="1"/>
</dbReference>
<protein>
    <recommendedName>
        <fullName evidence="3">ethanolamine kinase</fullName>
        <ecNumber evidence="3">2.7.1.82</ecNumber>
    </recommendedName>
</protein>
<dbReference type="AlphaFoldDB" id="A0A4P9ZET1"/>
<dbReference type="GO" id="GO:0005737">
    <property type="term" value="C:cytoplasm"/>
    <property type="evidence" value="ECO:0007669"/>
    <property type="project" value="TreeGrafter"/>
</dbReference>
<evidence type="ECO:0000256" key="3">
    <source>
        <dbReference type="ARBA" id="ARBA00038874"/>
    </source>
</evidence>
<dbReference type="Proteomes" id="UP000268321">
    <property type="component" value="Unassembled WGS sequence"/>
</dbReference>
<comment type="similarity">
    <text evidence="2">Belongs to the choline/ethanolamine kinase family.</text>
</comment>
<dbReference type="CDD" id="cd05157">
    <property type="entry name" value="ETNK_euk"/>
    <property type="match status" value="1"/>
</dbReference>
<dbReference type="PANTHER" id="PTHR22603">
    <property type="entry name" value="CHOLINE/ETHANOALAMINE KINASE"/>
    <property type="match status" value="1"/>
</dbReference>
<keyword evidence="4" id="KW-0418">Kinase</keyword>
<dbReference type="Gene3D" id="3.90.1200.10">
    <property type="match status" value="1"/>
</dbReference>
<dbReference type="GO" id="GO:0006646">
    <property type="term" value="P:phosphatidylethanolamine biosynthetic process"/>
    <property type="evidence" value="ECO:0007669"/>
    <property type="project" value="TreeGrafter"/>
</dbReference>
<proteinExistence type="inferred from homology"/>